<reference evidence="3" key="4">
    <citation type="journal article" date="2022" name="PLoS Pathog.">
        <title>Chromosome-level genome of Schistosoma haematobium underpins genome-wide explorations of molecular variation.</title>
        <authorList>
            <person name="Stroehlein A.J."/>
            <person name="Korhonen P.K."/>
            <person name="Lee V.V."/>
            <person name="Ralph S.A."/>
            <person name="Mentink-Kane M."/>
            <person name="You H."/>
            <person name="McManus D.P."/>
            <person name="Tchuente L.T."/>
            <person name="Stothard J.R."/>
            <person name="Kaur P."/>
            <person name="Dudchenko O."/>
            <person name="Aiden E.L."/>
            <person name="Yang B."/>
            <person name="Yang H."/>
            <person name="Emery A.M."/>
            <person name="Webster B.L."/>
            <person name="Brindley P.J."/>
            <person name="Rollinson D."/>
            <person name="Chang B.C.H."/>
            <person name="Gasser R.B."/>
            <person name="Young N.D."/>
        </authorList>
    </citation>
    <scope>NUCLEOTIDE SEQUENCE</scope>
</reference>
<accession>A0A922IN65</accession>
<evidence type="ECO:0000313" key="4">
    <source>
        <dbReference type="Proteomes" id="UP000471633"/>
    </source>
</evidence>
<reference evidence="3" key="3">
    <citation type="submission" date="2021-06" db="EMBL/GenBank/DDBJ databases">
        <title>Chromosome-level genome assembly for S. haematobium.</title>
        <authorList>
            <person name="Stroehlein A.J."/>
        </authorList>
    </citation>
    <scope>NUCLEOTIDE SEQUENCE</scope>
</reference>
<keyword evidence="1" id="KW-1133">Transmembrane helix</keyword>
<dbReference type="GeneID" id="75577701"/>
<keyword evidence="4" id="KW-1185">Reference proteome</keyword>
<dbReference type="Pfam" id="PF00078">
    <property type="entry name" value="RVT_1"/>
    <property type="match status" value="1"/>
</dbReference>
<proteinExistence type="predicted"/>
<sequence>MLPLSTGLNSSCVPSFTEADVRRCLQSLNSSRCLRPDGIPNILFKKCADVLCYPFTAIFNRSFSSNLIPKMWRKMKIIPVPKKASGDKNVKFRPIAITSPFLKPMEKLLILPLQPAIENHIDPYQFAYRRKRSTLDAVAVLHYNIVFNLEKGQKHVRCAFLDYTSAFDSIPIQRLINTDNWITNWLCFYLSGREQYTVFGGKCSESLLFHEGVPQGAVLPPLLFSFFLHDLPSSTENTFVKYADDLTVCMPISSSLHSIEINEFLSRIDWWSVGNGLILNPSKCQAVNFSMRHERNLNTILRSHNACTIGDSLINSVLKVNYFGVTFSSDLSWSSHVLLLSKKVFRLTYYIKRLHALGITRHLLLQFVNSCILPIILYCSSLFFPGLLRKDFTVLRRVLKAVNKMCSESLEVIINMVVDRHLKSYKLPVGVILSDTNHPLHSYLSPCISSGRTRRNYIKIQARKKKYESSIIPYLTNILCDEQVVRVNLVNKLHS</sequence>
<gene>
    <name evidence="3" type="ORF">MS3_00007735</name>
</gene>
<reference evidence="3" key="1">
    <citation type="journal article" date="2012" name="Nat. Genet.">
        <title>Whole-genome sequence of Schistosoma haematobium.</title>
        <authorList>
            <person name="Young N.D."/>
            <person name="Jex A.R."/>
            <person name="Li B."/>
            <person name="Liu S."/>
            <person name="Yang L."/>
            <person name="Xiong Z."/>
            <person name="Li Y."/>
            <person name="Cantacessi C."/>
            <person name="Hall R.S."/>
            <person name="Xu X."/>
            <person name="Chen F."/>
            <person name="Wu X."/>
            <person name="Zerlotini A."/>
            <person name="Oliveira G."/>
            <person name="Hofmann A."/>
            <person name="Zhang G."/>
            <person name="Fang X."/>
            <person name="Kang Y."/>
            <person name="Campbell B.E."/>
            <person name="Loukas A."/>
            <person name="Ranganathan S."/>
            <person name="Rollinson D."/>
            <person name="Rinaldi G."/>
            <person name="Brindley P.J."/>
            <person name="Yang H."/>
            <person name="Wang J."/>
            <person name="Wang J."/>
            <person name="Gasser R.B."/>
        </authorList>
    </citation>
    <scope>NUCLEOTIDE SEQUENCE</scope>
</reference>
<dbReference type="EMBL" id="AMPZ03000005">
    <property type="protein sequence ID" value="KAH9583288.1"/>
    <property type="molecule type" value="Genomic_DNA"/>
</dbReference>
<dbReference type="SUPFAM" id="SSF56672">
    <property type="entry name" value="DNA/RNA polymerases"/>
    <property type="match status" value="1"/>
</dbReference>
<dbReference type="InterPro" id="IPR043502">
    <property type="entry name" value="DNA/RNA_pol_sf"/>
</dbReference>
<dbReference type="RefSeq" id="XP_051066618.1">
    <property type="nucleotide sequence ID" value="XM_051216060.1"/>
</dbReference>
<feature type="domain" description="Reverse transcriptase" evidence="2">
    <location>
        <begin position="61"/>
        <end position="327"/>
    </location>
</feature>
<keyword evidence="1" id="KW-0472">Membrane</keyword>
<reference evidence="3" key="2">
    <citation type="journal article" date="2019" name="Gigascience">
        <title>High-quality Schistosoma haematobium genome achieved by single-molecule and long-range sequencing.</title>
        <authorList>
            <person name="Stroehlein A.J."/>
            <person name="Korhonen P.K."/>
            <person name="Chong T.M."/>
            <person name="Lim Y.L."/>
            <person name="Chan K.G."/>
            <person name="Webster B."/>
            <person name="Rollinson D."/>
            <person name="Brindley P.J."/>
            <person name="Gasser R.B."/>
            <person name="Young N.D."/>
        </authorList>
    </citation>
    <scope>NUCLEOTIDE SEQUENCE</scope>
</reference>
<keyword evidence="1" id="KW-0812">Transmembrane</keyword>
<evidence type="ECO:0000259" key="2">
    <source>
        <dbReference type="PROSITE" id="PS50878"/>
    </source>
</evidence>
<dbReference type="Proteomes" id="UP000471633">
    <property type="component" value="Unassembled WGS sequence"/>
</dbReference>
<dbReference type="PANTHER" id="PTHR33332">
    <property type="entry name" value="REVERSE TRANSCRIPTASE DOMAIN-CONTAINING PROTEIN"/>
    <property type="match status" value="1"/>
</dbReference>
<dbReference type="CDD" id="cd01650">
    <property type="entry name" value="RT_nLTR_like"/>
    <property type="match status" value="1"/>
</dbReference>
<dbReference type="InterPro" id="IPR000477">
    <property type="entry name" value="RT_dom"/>
</dbReference>
<dbReference type="CTD" id="75577701"/>
<feature type="transmembrane region" description="Helical" evidence="1">
    <location>
        <begin position="363"/>
        <end position="388"/>
    </location>
</feature>
<dbReference type="AlphaFoldDB" id="A0A922IN65"/>
<evidence type="ECO:0000313" key="3">
    <source>
        <dbReference type="EMBL" id="KAH9583288.1"/>
    </source>
</evidence>
<organism evidence="3 4">
    <name type="scientific">Schistosoma haematobium</name>
    <name type="common">Blood fluke</name>
    <dbReference type="NCBI Taxonomy" id="6185"/>
    <lineage>
        <taxon>Eukaryota</taxon>
        <taxon>Metazoa</taxon>
        <taxon>Spiralia</taxon>
        <taxon>Lophotrochozoa</taxon>
        <taxon>Platyhelminthes</taxon>
        <taxon>Trematoda</taxon>
        <taxon>Digenea</taxon>
        <taxon>Strigeidida</taxon>
        <taxon>Schistosomatoidea</taxon>
        <taxon>Schistosomatidae</taxon>
        <taxon>Schistosoma</taxon>
    </lineage>
</organism>
<comment type="caution">
    <text evidence="3">The sequence shown here is derived from an EMBL/GenBank/DDBJ whole genome shotgun (WGS) entry which is preliminary data.</text>
</comment>
<protein>
    <recommendedName>
        <fullName evidence="2">Reverse transcriptase domain-containing protein</fullName>
    </recommendedName>
</protein>
<evidence type="ECO:0000256" key="1">
    <source>
        <dbReference type="SAM" id="Phobius"/>
    </source>
</evidence>
<name>A0A922IN65_SCHHA</name>
<dbReference type="KEGG" id="shx:MS3_00007735"/>
<dbReference type="PROSITE" id="PS50878">
    <property type="entry name" value="RT_POL"/>
    <property type="match status" value="1"/>
</dbReference>